<proteinExistence type="predicted"/>
<accession>A0A196SL82</accession>
<gene>
    <name evidence="2" type="ORF">AV274_1316</name>
</gene>
<dbReference type="OrthoDB" id="10488837at2759"/>
<dbReference type="EMBL" id="LXWW01000053">
    <property type="protein sequence ID" value="OAO16962.1"/>
    <property type="molecule type" value="Genomic_DNA"/>
</dbReference>
<organism evidence="2 3">
    <name type="scientific">Blastocystis sp. subtype 1 (strain ATCC 50177 / NandII)</name>
    <dbReference type="NCBI Taxonomy" id="478820"/>
    <lineage>
        <taxon>Eukaryota</taxon>
        <taxon>Sar</taxon>
        <taxon>Stramenopiles</taxon>
        <taxon>Bigyra</taxon>
        <taxon>Opalozoa</taxon>
        <taxon>Opalinata</taxon>
        <taxon>Blastocystidae</taxon>
        <taxon>Blastocystis</taxon>
    </lineage>
</organism>
<keyword evidence="1" id="KW-0812">Transmembrane</keyword>
<keyword evidence="1" id="KW-1133">Transmembrane helix</keyword>
<keyword evidence="1" id="KW-0472">Membrane</keyword>
<protein>
    <submittedName>
        <fullName evidence="2">Uncharacterized protein</fullName>
    </submittedName>
</protein>
<comment type="caution">
    <text evidence="2">The sequence shown here is derived from an EMBL/GenBank/DDBJ whole genome shotgun (WGS) entry which is preliminary data.</text>
</comment>
<reference evidence="2 3" key="1">
    <citation type="submission" date="2016-05" db="EMBL/GenBank/DDBJ databases">
        <title>Nuclear genome of Blastocystis sp. subtype 1 NandII.</title>
        <authorList>
            <person name="Gentekaki E."/>
            <person name="Curtis B."/>
            <person name="Stairs C."/>
            <person name="Eme L."/>
            <person name="Herman E."/>
            <person name="Klimes V."/>
            <person name="Arias M.C."/>
            <person name="Elias M."/>
            <person name="Hilliou F."/>
            <person name="Klute M."/>
            <person name="Malik S.-B."/>
            <person name="Pightling A."/>
            <person name="Rachubinski R."/>
            <person name="Salas D."/>
            <person name="Schlacht A."/>
            <person name="Suga H."/>
            <person name="Archibald J."/>
            <person name="Ball S.G."/>
            <person name="Clark G."/>
            <person name="Dacks J."/>
            <person name="Van Der Giezen M."/>
            <person name="Tsaousis A."/>
            <person name="Roger A."/>
        </authorList>
    </citation>
    <scope>NUCLEOTIDE SEQUENCE [LARGE SCALE GENOMIC DNA]</scope>
    <source>
        <strain evidence="3">ATCC 50177 / NandII</strain>
    </source>
</reference>
<dbReference type="AlphaFoldDB" id="A0A196SL82"/>
<evidence type="ECO:0000256" key="1">
    <source>
        <dbReference type="SAM" id="Phobius"/>
    </source>
</evidence>
<keyword evidence="3" id="KW-1185">Reference proteome</keyword>
<sequence>MEFGVKPQKKKFRLKKFLKRIPYRAILAFLCSVAAMLLTFDRIYVDDVVTKESVATFPYDKNDTNLVPGSIVTLSDDGILTRKAGSTVYKNEHIFKGKNMLNLQTVYLENGVVVCVFHTGLLLVKLNEQDSVQMERRVELPGIIIGKPRMIDRAISVKGTNFFMVIGSAEILPVFVTLLDDDIQAVFGDPVTYYQSPLELKPEVSITPEGRLALLFTDNDFHLRLVTATVGKDFSITLTSSDEVYTFSSVYSVAYLREGVLGVGFAAGNATDVEHSIHVLCVEEEWRGENVTMRFTNTTLLTGMEEVTFLKVGAWALFDRDNAQLILAYITSDEVDGLVIRDLQYEPSLHRLRLGSRMSNKNGGITDVDTHGVHYLALLMMTDRRFLVYYSSIINNGFTALQLGYLSSTLELVSDGPQFIVSRGITDIRKEYYYISAAEHGHRVMLFECLYKRITVDTSFSVLDVYNRPIGLVKSVDKDYATIITQGVYSVENGKGSLVPGRYYYGNSRGDFIQGEWAGQRGVDSYFVYIENNEEKMLTAVHNRIGFAISERKLMVQTRQLL</sequence>
<feature type="transmembrane region" description="Helical" evidence="1">
    <location>
        <begin position="21"/>
        <end position="40"/>
    </location>
</feature>
<evidence type="ECO:0000313" key="2">
    <source>
        <dbReference type="EMBL" id="OAO16962.1"/>
    </source>
</evidence>
<evidence type="ECO:0000313" key="3">
    <source>
        <dbReference type="Proteomes" id="UP000078348"/>
    </source>
</evidence>
<dbReference type="Proteomes" id="UP000078348">
    <property type="component" value="Unassembled WGS sequence"/>
</dbReference>
<name>A0A196SL82_BLAHN</name>